<organism evidence="7 8">
    <name type="scientific">Leptospirillum ferrodiazotrophum</name>
    <dbReference type="NCBI Taxonomy" id="412449"/>
    <lineage>
        <taxon>Bacteria</taxon>
        <taxon>Pseudomonadati</taxon>
        <taxon>Nitrospirota</taxon>
        <taxon>Nitrospiria</taxon>
        <taxon>Nitrospirales</taxon>
        <taxon>Nitrospiraceae</taxon>
        <taxon>Leptospirillum</taxon>
    </lineage>
</organism>
<evidence type="ECO:0000256" key="4">
    <source>
        <dbReference type="PROSITE-ProRule" id="PRU00510"/>
    </source>
</evidence>
<evidence type="ECO:0000259" key="5">
    <source>
        <dbReference type="Pfam" id="PF01258"/>
    </source>
</evidence>
<dbReference type="InterPro" id="IPR000962">
    <property type="entry name" value="Znf_DskA_TraR"/>
</dbReference>
<sequence length="121" mass="13976">MAGYEKVREILEQQKREILSGVERTLQTGVEKGVELFPDPADLASVEEIQGFSYRLKEREKKLLRKIDEALERIEEGSFGICERCGEAIEEKRMLARPVTTYCIACKTILEEAERAEQIRR</sequence>
<dbReference type="Gene3D" id="1.20.120.910">
    <property type="entry name" value="DksA, coiled-coil domain"/>
    <property type="match status" value="1"/>
</dbReference>
<dbReference type="Pfam" id="PF01258">
    <property type="entry name" value="zf-dskA_traR"/>
    <property type="match status" value="1"/>
</dbReference>
<dbReference type="Proteomes" id="UP000009374">
    <property type="component" value="Unassembled WGS sequence"/>
</dbReference>
<keyword evidence="2" id="KW-0863">Zinc-finger</keyword>
<name>C6HWS3_9BACT</name>
<gene>
    <name evidence="7" type="ORF">UBAL3_80630105</name>
</gene>
<evidence type="ECO:0000313" key="7">
    <source>
        <dbReference type="EMBL" id="EES53049.1"/>
    </source>
</evidence>
<accession>C6HWS3</accession>
<dbReference type="SUPFAM" id="SSF109635">
    <property type="entry name" value="DnaK suppressor protein DksA, alpha-hairpin domain"/>
    <property type="match status" value="1"/>
</dbReference>
<evidence type="ECO:0000256" key="3">
    <source>
        <dbReference type="ARBA" id="ARBA00022833"/>
    </source>
</evidence>
<evidence type="ECO:0000256" key="1">
    <source>
        <dbReference type="ARBA" id="ARBA00022723"/>
    </source>
</evidence>
<feature type="domain" description="Zinc finger DksA/TraR C4-type" evidence="5">
    <location>
        <begin position="77"/>
        <end position="111"/>
    </location>
</feature>
<dbReference type="SUPFAM" id="SSF57716">
    <property type="entry name" value="Glucocorticoid receptor-like (DNA-binding domain)"/>
    <property type="match status" value="1"/>
</dbReference>
<keyword evidence="3" id="KW-0862">Zinc</keyword>
<feature type="domain" description="DnaK suppressor protein DksA N-terminal" evidence="6">
    <location>
        <begin position="6"/>
        <end position="74"/>
    </location>
</feature>
<keyword evidence="8" id="KW-1185">Reference proteome</keyword>
<feature type="zinc finger region" description="dksA C4-type" evidence="4">
    <location>
        <begin position="82"/>
        <end position="106"/>
    </location>
</feature>
<dbReference type="InterPro" id="IPR048489">
    <property type="entry name" value="DksA_N"/>
</dbReference>
<dbReference type="GO" id="GO:0008270">
    <property type="term" value="F:zinc ion binding"/>
    <property type="evidence" value="ECO:0007669"/>
    <property type="project" value="UniProtKB-KW"/>
</dbReference>
<evidence type="ECO:0000313" key="8">
    <source>
        <dbReference type="Proteomes" id="UP000009374"/>
    </source>
</evidence>
<evidence type="ECO:0000256" key="2">
    <source>
        <dbReference type="ARBA" id="ARBA00022771"/>
    </source>
</evidence>
<keyword evidence="1" id="KW-0479">Metal-binding</keyword>
<protein>
    <submittedName>
        <fullName evidence="7">Transcriptional regulator, TraR/DksA family</fullName>
    </submittedName>
</protein>
<evidence type="ECO:0000259" key="6">
    <source>
        <dbReference type="Pfam" id="PF21157"/>
    </source>
</evidence>
<dbReference type="PANTHER" id="PTHR33823">
    <property type="entry name" value="RNA POLYMERASE-BINDING TRANSCRIPTION FACTOR DKSA-RELATED"/>
    <property type="match status" value="1"/>
</dbReference>
<dbReference type="PROSITE" id="PS01102">
    <property type="entry name" value="ZF_DKSA_1"/>
    <property type="match status" value="1"/>
</dbReference>
<reference evidence="7 8" key="1">
    <citation type="journal article" date="2009" name="Appl. Environ. Microbiol.">
        <title>Community genomic and proteomic analyses of chemoautotrophic iron-oxidizing "Leptospirillum rubarum" (Group II) and "Leptospirillum ferrodiazotrophum" (Group III) bacteria in acid mine drainage biofilms.</title>
        <authorList>
            <person name="Goltsman D.S."/>
            <person name="Denef V.J."/>
            <person name="Singer S.W."/>
            <person name="VerBerkmoes N.C."/>
            <person name="Lefsrud M."/>
            <person name="Mueller R.S."/>
            <person name="Dick G.J."/>
            <person name="Sun C.L."/>
            <person name="Wheeler K.E."/>
            <person name="Zemla A."/>
            <person name="Baker B.J."/>
            <person name="Hauser L."/>
            <person name="Land M."/>
            <person name="Shah M.B."/>
            <person name="Thelen M.P."/>
            <person name="Hettich R.L."/>
            <person name="Banfield J.F."/>
        </authorList>
    </citation>
    <scope>NUCLEOTIDE SEQUENCE [LARGE SCALE GENOMIC DNA]</scope>
</reference>
<dbReference type="PROSITE" id="PS51128">
    <property type="entry name" value="ZF_DKSA_2"/>
    <property type="match status" value="1"/>
</dbReference>
<dbReference type="InterPro" id="IPR037187">
    <property type="entry name" value="DnaK_N"/>
</dbReference>
<dbReference type="Pfam" id="PF21157">
    <property type="entry name" value="DksA_N"/>
    <property type="match status" value="1"/>
</dbReference>
<dbReference type="EMBL" id="GG693870">
    <property type="protein sequence ID" value="EES53049.1"/>
    <property type="molecule type" value="Genomic_DNA"/>
</dbReference>
<proteinExistence type="predicted"/>
<dbReference type="AlphaFoldDB" id="C6HWS3"/>
<dbReference type="InterPro" id="IPR020458">
    <property type="entry name" value="Znf_DskA_TraR_CS"/>
</dbReference>
<dbReference type="SMR" id="C6HWS3"/>